<dbReference type="KEGG" id="bomb:GT348_01975"/>
<organism evidence="7 8">
    <name type="scientific">Aristophania vespae</name>
    <dbReference type="NCBI Taxonomy" id="2697033"/>
    <lineage>
        <taxon>Bacteria</taxon>
        <taxon>Pseudomonadati</taxon>
        <taxon>Pseudomonadota</taxon>
        <taxon>Alphaproteobacteria</taxon>
        <taxon>Acetobacterales</taxon>
        <taxon>Acetobacteraceae</taxon>
        <taxon>Aristophania</taxon>
    </lineage>
</organism>
<evidence type="ECO:0000256" key="3">
    <source>
        <dbReference type="ARBA" id="ARBA00022989"/>
    </source>
</evidence>
<feature type="transmembrane region" description="Helical" evidence="5">
    <location>
        <begin position="377"/>
        <end position="398"/>
    </location>
</feature>
<feature type="transmembrane region" description="Helical" evidence="5">
    <location>
        <begin position="113"/>
        <end position="134"/>
    </location>
</feature>
<evidence type="ECO:0000313" key="8">
    <source>
        <dbReference type="Proteomes" id="UP000463975"/>
    </source>
</evidence>
<evidence type="ECO:0000313" key="7">
    <source>
        <dbReference type="EMBL" id="QHI95210.1"/>
    </source>
</evidence>
<feature type="transmembrane region" description="Helical" evidence="5">
    <location>
        <begin position="88"/>
        <end position="107"/>
    </location>
</feature>
<feature type="transmembrane region" description="Helical" evidence="5">
    <location>
        <begin position="353"/>
        <end position="371"/>
    </location>
</feature>
<keyword evidence="2 5" id="KW-0812">Transmembrane</keyword>
<feature type="transmembrane region" description="Helical" evidence="5">
    <location>
        <begin position="259"/>
        <end position="278"/>
    </location>
</feature>
<protein>
    <submittedName>
        <fullName evidence="7">MFS transporter</fullName>
    </submittedName>
</protein>
<proteinExistence type="predicted"/>
<dbReference type="Pfam" id="PF07690">
    <property type="entry name" value="MFS_1"/>
    <property type="match status" value="2"/>
</dbReference>
<dbReference type="SUPFAM" id="SSF103473">
    <property type="entry name" value="MFS general substrate transporter"/>
    <property type="match status" value="1"/>
</dbReference>
<evidence type="ECO:0000259" key="6">
    <source>
        <dbReference type="PROSITE" id="PS50850"/>
    </source>
</evidence>
<dbReference type="Proteomes" id="UP000463975">
    <property type="component" value="Chromosome"/>
</dbReference>
<feature type="transmembrane region" description="Helical" evidence="5">
    <location>
        <begin position="216"/>
        <end position="234"/>
    </location>
</feature>
<dbReference type="PROSITE" id="PS50850">
    <property type="entry name" value="MFS"/>
    <property type="match status" value="1"/>
</dbReference>
<keyword evidence="3 5" id="KW-1133">Transmembrane helix</keyword>
<feature type="transmembrane region" description="Helical" evidence="5">
    <location>
        <begin position="312"/>
        <end position="332"/>
    </location>
</feature>
<feature type="transmembrane region" description="Helical" evidence="5">
    <location>
        <begin position="290"/>
        <end position="306"/>
    </location>
</feature>
<evidence type="ECO:0000256" key="4">
    <source>
        <dbReference type="ARBA" id="ARBA00023136"/>
    </source>
</evidence>
<dbReference type="RefSeq" id="WP_160618288.1">
    <property type="nucleotide sequence ID" value="NZ_CP047652.1"/>
</dbReference>
<dbReference type="InterPro" id="IPR036259">
    <property type="entry name" value="MFS_trans_sf"/>
</dbReference>
<reference evidence="7 8" key="1">
    <citation type="submission" date="2020-01" db="EMBL/GenBank/DDBJ databases">
        <title>Genome sequencing of strain KACC 21507.</title>
        <authorList>
            <person name="Heo J."/>
            <person name="Kim S.-J."/>
            <person name="Kim J.-S."/>
            <person name="Hong S.-B."/>
            <person name="Kwon S.-W."/>
        </authorList>
    </citation>
    <scope>NUCLEOTIDE SEQUENCE [LARGE SCALE GENOMIC DNA]</scope>
    <source>
        <strain evidence="7 8">KACC 21507</strain>
    </source>
</reference>
<dbReference type="GO" id="GO:0005886">
    <property type="term" value="C:plasma membrane"/>
    <property type="evidence" value="ECO:0007669"/>
    <property type="project" value="TreeGrafter"/>
</dbReference>
<accession>A0A6P1NF67</accession>
<dbReference type="InterPro" id="IPR020846">
    <property type="entry name" value="MFS_dom"/>
</dbReference>
<dbReference type="PROSITE" id="PS00217">
    <property type="entry name" value="SUGAR_TRANSPORT_2"/>
    <property type="match status" value="1"/>
</dbReference>
<dbReference type="PANTHER" id="PTHR23508:SF10">
    <property type="entry name" value="CARBOXYLIC ACID TRANSPORTER PROTEIN HOMOLOG"/>
    <property type="match status" value="1"/>
</dbReference>
<feature type="transmembrane region" description="Helical" evidence="5">
    <location>
        <begin position="12"/>
        <end position="32"/>
    </location>
</feature>
<comment type="subcellular location">
    <subcellularLocation>
        <location evidence="1">Membrane</location>
        <topology evidence="1">Multi-pass membrane protein</topology>
    </subcellularLocation>
</comment>
<gene>
    <name evidence="7" type="ORF">GT348_01975</name>
</gene>
<feature type="transmembrane region" description="Helical" evidence="5">
    <location>
        <begin position="146"/>
        <end position="168"/>
    </location>
</feature>
<dbReference type="Gene3D" id="1.20.1250.20">
    <property type="entry name" value="MFS general substrate transporter like domains"/>
    <property type="match status" value="2"/>
</dbReference>
<dbReference type="GO" id="GO:0046943">
    <property type="term" value="F:carboxylic acid transmembrane transporter activity"/>
    <property type="evidence" value="ECO:0007669"/>
    <property type="project" value="TreeGrafter"/>
</dbReference>
<feature type="transmembrane region" description="Helical" evidence="5">
    <location>
        <begin position="174"/>
        <end position="195"/>
    </location>
</feature>
<dbReference type="InterPro" id="IPR005829">
    <property type="entry name" value="Sugar_transporter_CS"/>
</dbReference>
<evidence type="ECO:0000256" key="2">
    <source>
        <dbReference type="ARBA" id="ARBA00022692"/>
    </source>
</evidence>
<keyword evidence="4 5" id="KW-0472">Membrane</keyword>
<dbReference type="InterPro" id="IPR011701">
    <property type="entry name" value="MFS"/>
</dbReference>
<dbReference type="AlphaFoldDB" id="A0A6P1NF67"/>
<keyword evidence="8" id="KW-1185">Reference proteome</keyword>
<sequence>MNAASSSTARPGFKALIPYWQVTFAAFMGWFLDGFDQTSFMFTLPDIARDFGCTISMLGGVLFGQAVGRFIGNTAWGWLADRYGRKPAFMLGVIWFAIFSALTGFSHSIYTLFIIQFLFGIGFGGEWTASAALLMETVPEASRPLASALMMSGYELGYFAAAGAQALILPHFGWRILFFIGILPALLSIFIRIGVKESPIWLEQRALQQKKTVSKTRFSWSGAALQAIILMSFLEFQKAAIYTFYPTILRDSHHLSPQAIFWPIMLYCIGSFSGKIFCGKLAEYFGESRVMIGAILIVMCAIWPFLCVQDWNLLLISAFIMGAAASGIFALIPHYLAQRFPSAQRSFGMGLSYALGSLGQGLAGKIVPFFGATAATLPLSAVAFVLGSSVLTAASAIFKPKLPKF</sequence>
<evidence type="ECO:0000256" key="5">
    <source>
        <dbReference type="SAM" id="Phobius"/>
    </source>
</evidence>
<name>A0A6P1NF67_9PROT</name>
<feature type="domain" description="Major facilitator superfamily (MFS) profile" evidence="6">
    <location>
        <begin position="22"/>
        <end position="405"/>
    </location>
</feature>
<evidence type="ECO:0000256" key="1">
    <source>
        <dbReference type="ARBA" id="ARBA00004141"/>
    </source>
</evidence>
<dbReference type="PANTHER" id="PTHR23508">
    <property type="entry name" value="CARBOXYLIC ACID TRANSPORTER PROTEIN HOMOLOG"/>
    <property type="match status" value="1"/>
</dbReference>
<dbReference type="EMBL" id="CP047652">
    <property type="protein sequence ID" value="QHI95210.1"/>
    <property type="molecule type" value="Genomic_DNA"/>
</dbReference>